<accession>A0A6L9Q9Q6</accession>
<keyword evidence="1" id="KW-0472">Membrane</keyword>
<comment type="caution">
    <text evidence="2">The sequence shown here is derived from an EMBL/GenBank/DDBJ whole genome shotgun (WGS) entry which is preliminary data.</text>
</comment>
<dbReference type="EMBL" id="JAAGLI010000179">
    <property type="protein sequence ID" value="NEA22227.1"/>
    <property type="molecule type" value="Genomic_DNA"/>
</dbReference>
<dbReference type="Proteomes" id="UP000475532">
    <property type="component" value="Unassembled WGS sequence"/>
</dbReference>
<evidence type="ECO:0000256" key="1">
    <source>
        <dbReference type="SAM" id="Phobius"/>
    </source>
</evidence>
<dbReference type="RefSeq" id="WP_163053788.1">
    <property type="nucleotide sequence ID" value="NZ_JAAGLI010000179.1"/>
</dbReference>
<keyword evidence="1" id="KW-0812">Transmembrane</keyword>
<sequence>MPTHEWTLAQDPYGGGGRGTNKKALIIAAVIIGASGLLAVLAFLGPTLSGEGTPKVGPKSYSTQVECQVRTVDGVGTVTISGSITGDASRYTVTVEVLDAETKQRIGEATYDVRGTTTFGGTTPAQTPVGSSGIECRITKVI</sequence>
<feature type="transmembrane region" description="Helical" evidence="1">
    <location>
        <begin position="24"/>
        <end position="45"/>
    </location>
</feature>
<gene>
    <name evidence="2" type="ORF">G3I70_06965</name>
</gene>
<proteinExistence type="predicted"/>
<evidence type="ECO:0000313" key="3">
    <source>
        <dbReference type="Proteomes" id="UP000475532"/>
    </source>
</evidence>
<name>A0A6L9Q9Q6_9ACTN</name>
<keyword evidence="1" id="KW-1133">Transmembrane helix</keyword>
<evidence type="ECO:0000313" key="2">
    <source>
        <dbReference type="EMBL" id="NEA22227.1"/>
    </source>
</evidence>
<organism evidence="2 3">
    <name type="scientific">Actinomadura bangladeshensis</name>
    <dbReference type="NCBI Taxonomy" id="453573"/>
    <lineage>
        <taxon>Bacteria</taxon>
        <taxon>Bacillati</taxon>
        <taxon>Actinomycetota</taxon>
        <taxon>Actinomycetes</taxon>
        <taxon>Streptosporangiales</taxon>
        <taxon>Thermomonosporaceae</taxon>
        <taxon>Actinomadura</taxon>
    </lineage>
</organism>
<protein>
    <submittedName>
        <fullName evidence="2">Uncharacterized protein</fullName>
    </submittedName>
</protein>
<dbReference type="AlphaFoldDB" id="A0A6L9Q9Q6"/>
<reference evidence="2 3" key="1">
    <citation type="submission" date="2020-01" db="EMBL/GenBank/DDBJ databases">
        <title>Insect and environment-associated Actinomycetes.</title>
        <authorList>
            <person name="Currrie C."/>
            <person name="Chevrette M."/>
            <person name="Carlson C."/>
            <person name="Stubbendieck R."/>
            <person name="Wendt-Pienkowski E."/>
        </authorList>
    </citation>
    <scope>NUCLEOTIDE SEQUENCE [LARGE SCALE GENOMIC DNA]</scope>
    <source>
        <strain evidence="2 3">SID10258</strain>
    </source>
</reference>